<name>A0A381ZZN5_9ZZZZ</name>
<dbReference type="PANTHER" id="PTHR46696">
    <property type="entry name" value="P450, PUTATIVE (EUROFUNG)-RELATED"/>
    <property type="match status" value="1"/>
</dbReference>
<dbReference type="EMBL" id="UINC01023182">
    <property type="protein sequence ID" value="SVA94332.1"/>
    <property type="molecule type" value="Genomic_DNA"/>
</dbReference>
<dbReference type="PANTHER" id="PTHR46696:SF1">
    <property type="entry name" value="CYTOCHROME P450 YJIB-RELATED"/>
    <property type="match status" value="1"/>
</dbReference>
<dbReference type="InterPro" id="IPR036396">
    <property type="entry name" value="Cyt_P450_sf"/>
</dbReference>
<dbReference type="GO" id="GO:0020037">
    <property type="term" value="F:heme binding"/>
    <property type="evidence" value="ECO:0007669"/>
    <property type="project" value="InterPro"/>
</dbReference>
<gene>
    <name evidence="2" type="ORF">METZ01_LOCUS147186</name>
</gene>
<comment type="similarity">
    <text evidence="1">Belongs to the cytochrome P450 family.</text>
</comment>
<sequence>MNTFAQQDFDQLEAERDLAYGLNIEDIDPSDRRLYQENVFPPYLERLRNESPVNYHSHSRVGPFWSITRYEDIRKIDINHQQFSSEPSITFVDSEGSTTNNFISMDQPKHDVQRKAVAPVTGPRNLAGLEPLIRERVIKIIEELPDNQEFNWVERVSVELTTQMLATLFDFPFEERSKLTRWSDVATASADSGVVESPKARLRELDKCFAYFRNIWNERAKNPVGNDLISLLLRNDDTRNMPDEEFYGNLLLLIVGGNDTTRNSISGGLLALNLFQDQFARLKEDHTLIERLVPEVIRWQTPVIYQRRTALE</sequence>
<feature type="non-terminal residue" evidence="2">
    <location>
        <position position="312"/>
    </location>
</feature>
<proteinExistence type="inferred from homology"/>
<evidence type="ECO:0000256" key="1">
    <source>
        <dbReference type="ARBA" id="ARBA00010617"/>
    </source>
</evidence>
<evidence type="ECO:0008006" key="3">
    <source>
        <dbReference type="Google" id="ProtNLM"/>
    </source>
</evidence>
<dbReference type="SUPFAM" id="SSF48264">
    <property type="entry name" value="Cytochrome P450"/>
    <property type="match status" value="1"/>
</dbReference>
<dbReference type="GO" id="GO:0004497">
    <property type="term" value="F:monooxygenase activity"/>
    <property type="evidence" value="ECO:0007669"/>
    <property type="project" value="InterPro"/>
</dbReference>
<evidence type="ECO:0000313" key="2">
    <source>
        <dbReference type="EMBL" id="SVA94332.1"/>
    </source>
</evidence>
<reference evidence="2" key="1">
    <citation type="submission" date="2018-05" db="EMBL/GenBank/DDBJ databases">
        <authorList>
            <person name="Lanie J.A."/>
            <person name="Ng W.-L."/>
            <person name="Kazmierczak K.M."/>
            <person name="Andrzejewski T.M."/>
            <person name="Davidsen T.M."/>
            <person name="Wayne K.J."/>
            <person name="Tettelin H."/>
            <person name="Glass J.I."/>
            <person name="Rusch D."/>
            <person name="Podicherti R."/>
            <person name="Tsui H.-C.T."/>
            <person name="Winkler M.E."/>
        </authorList>
    </citation>
    <scope>NUCLEOTIDE SEQUENCE</scope>
</reference>
<dbReference type="InterPro" id="IPR002397">
    <property type="entry name" value="Cyt_P450_B"/>
</dbReference>
<dbReference type="PRINTS" id="PR00359">
    <property type="entry name" value="BP450"/>
</dbReference>
<organism evidence="2">
    <name type="scientific">marine metagenome</name>
    <dbReference type="NCBI Taxonomy" id="408172"/>
    <lineage>
        <taxon>unclassified sequences</taxon>
        <taxon>metagenomes</taxon>
        <taxon>ecological metagenomes</taxon>
    </lineage>
</organism>
<protein>
    <recommendedName>
        <fullName evidence="3">Cytochrome P450</fullName>
    </recommendedName>
</protein>
<dbReference type="GO" id="GO:0016705">
    <property type="term" value="F:oxidoreductase activity, acting on paired donors, with incorporation or reduction of molecular oxygen"/>
    <property type="evidence" value="ECO:0007669"/>
    <property type="project" value="InterPro"/>
</dbReference>
<dbReference type="Gene3D" id="1.10.630.10">
    <property type="entry name" value="Cytochrome P450"/>
    <property type="match status" value="1"/>
</dbReference>
<accession>A0A381ZZN5</accession>
<dbReference type="AlphaFoldDB" id="A0A381ZZN5"/>
<dbReference type="GO" id="GO:0005506">
    <property type="term" value="F:iron ion binding"/>
    <property type="evidence" value="ECO:0007669"/>
    <property type="project" value="InterPro"/>
</dbReference>